<dbReference type="InterPro" id="IPR033116">
    <property type="entry name" value="TRYPSIN_SER"/>
</dbReference>
<dbReference type="InterPro" id="IPR051487">
    <property type="entry name" value="Ser/Thr_Proteases_Immune/Dev"/>
</dbReference>
<evidence type="ECO:0000256" key="12">
    <source>
        <dbReference type="ARBA" id="ARBA00052079"/>
    </source>
</evidence>
<evidence type="ECO:0000256" key="14">
    <source>
        <dbReference type="RuleBase" id="RU363034"/>
    </source>
</evidence>
<keyword evidence="9" id="KW-0130">Cell adhesion</keyword>
<sequence>MTPIMVKSLIVLSLLLFTLDGLSAQNAIINPEGCGMSSFKTMIVNGTEVKETQYPWTVFLELHYPMVKRACGGTIITKRHVLTAAHCLLVNNEYVQKVVVSYGSVDRRSGKKVEASKVLIHKDYDTRKHVNDIALIEVKDPFQFSKDVTPICVPMAPVPLVNKNAIVAGWGSFYYGGKGVDFLRQTQVSIYPDMICSIVFSKLDYSNVRQCCANRVGKGACKGDSGGPMMLRAGTGRFQQVGIVSYGFGTCGGIFNPQVYTRVDGYSDWLNRAVSSSAGYKPLSGPKAYMLRSSPFPIIEDTPTW</sequence>
<dbReference type="InterPro" id="IPR009003">
    <property type="entry name" value="Peptidase_S1_PA"/>
</dbReference>
<dbReference type="Gene3D" id="2.40.10.10">
    <property type="entry name" value="Trypsin-like serine proteases"/>
    <property type="match status" value="1"/>
</dbReference>
<keyword evidence="4 15" id="KW-0732">Signal</keyword>
<keyword evidence="6 14" id="KW-0378">Hydrolase</keyword>
<keyword evidence="10" id="KW-1015">Disulfide bond</keyword>
<dbReference type="GO" id="GO:0042381">
    <property type="term" value="P:hemolymph coagulation"/>
    <property type="evidence" value="ECO:0007669"/>
    <property type="project" value="UniProtKB-KW"/>
</dbReference>
<organism evidence="17">
    <name type="scientific">Rhipicephalus appendiculatus</name>
    <name type="common">Brown ear tick</name>
    <dbReference type="NCBI Taxonomy" id="34631"/>
    <lineage>
        <taxon>Eukaryota</taxon>
        <taxon>Metazoa</taxon>
        <taxon>Ecdysozoa</taxon>
        <taxon>Arthropoda</taxon>
        <taxon>Chelicerata</taxon>
        <taxon>Arachnida</taxon>
        <taxon>Acari</taxon>
        <taxon>Parasitiformes</taxon>
        <taxon>Ixodida</taxon>
        <taxon>Ixodoidea</taxon>
        <taxon>Ixodidae</taxon>
        <taxon>Rhipicephalinae</taxon>
        <taxon>Rhipicephalus</taxon>
        <taxon>Rhipicephalus</taxon>
    </lineage>
</organism>
<dbReference type="AlphaFoldDB" id="A0A131Z488"/>
<dbReference type="PROSITE" id="PS00135">
    <property type="entry name" value="TRYPSIN_SER"/>
    <property type="match status" value="1"/>
</dbReference>
<dbReference type="InterPro" id="IPR043504">
    <property type="entry name" value="Peptidase_S1_PA_chymotrypsin"/>
</dbReference>
<evidence type="ECO:0000256" key="7">
    <source>
        <dbReference type="ARBA" id="ARBA00022820"/>
    </source>
</evidence>
<comment type="similarity">
    <text evidence="11">Belongs to the peptidase S1 family. CLIP subfamily.</text>
</comment>
<dbReference type="InterPro" id="IPR001314">
    <property type="entry name" value="Peptidase_S1A"/>
</dbReference>
<dbReference type="Pfam" id="PF00089">
    <property type="entry name" value="Trypsin"/>
    <property type="match status" value="1"/>
</dbReference>
<keyword evidence="1" id="KW-0245">EGF-like domain</keyword>
<evidence type="ECO:0000256" key="2">
    <source>
        <dbReference type="ARBA" id="ARBA00022659"/>
    </source>
</evidence>
<dbReference type="PANTHER" id="PTHR24256">
    <property type="entry name" value="TRYPTASE-RELATED"/>
    <property type="match status" value="1"/>
</dbReference>
<feature type="signal peptide" evidence="15">
    <location>
        <begin position="1"/>
        <end position="24"/>
    </location>
</feature>
<dbReference type="GO" id="GO:0006508">
    <property type="term" value="P:proteolysis"/>
    <property type="evidence" value="ECO:0007669"/>
    <property type="project" value="UniProtKB-KW"/>
</dbReference>
<keyword evidence="8 14" id="KW-0720">Serine protease</keyword>
<dbReference type="FunFam" id="2.40.10.10:FF:000120">
    <property type="entry name" value="Putative serine protease"/>
    <property type="match status" value="1"/>
</dbReference>
<keyword evidence="7" id="KW-0353">Hemolymph clotting</keyword>
<reference evidence="17" key="1">
    <citation type="journal article" date="2016" name="Ticks Tick Borne Dis.">
        <title>De novo assembly and annotation of the salivary gland transcriptome of Rhipicephalus appendiculatus male and female ticks during blood feeding.</title>
        <authorList>
            <person name="de Castro M.H."/>
            <person name="de Klerk D."/>
            <person name="Pienaar R."/>
            <person name="Latif A.A."/>
            <person name="Rees D.J."/>
            <person name="Mans B.J."/>
        </authorList>
    </citation>
    <scope>NUCLEOTIDE SEQUENCE</scope>
    <source>
        <tissue evidence="17">Salivary glands</tissue>
    </source>
</reference>
<dbReference type="GO" id="GO:0030246">
    <property type="term" value="F:carbohydrate binding"/>
    <property type="evidence" value="ECO:0007669"/>
    <property type="project" value="UniProtKB-KW"/>
</dbReference>
<evidence type="ECO:0000256" key="9">
    <source>
        <dbReference type="ARBA" id="ARBA00022889"/>
    </source>
</evidence>
<feature type="domain" description="Peptidase S1" evidence="16">
    <location>
        <begin position="43"/>
        <end position="275"/>
    </location>
</feature>
<dbReference type="EMBL" id="GEDV01003616">
    <property type="protein sequence ID" value="JAP84941.1"/>
    <property type="molecule type" value="Transcribed_RNA"/>
</dbReference>
<dbReference type="EC" id="3.4.21.84" evidence="13"/>
<evidence type="ECO:0000256" key="13">
    <source>
        <dbReference type="ARBA" id="ARBA00066707"/>
    </source>
</evidence>
<dbReference type="PRINTS" id="PR00722">
    <property type="entry name" value="CHYMOTRYPSIN"/>
</dbReference>
<evidence type="ECO:0000256" key="1">
    <source>
        <dbReference type="ARBA" id="ARBA00022536"/>
    </source>
</evidence>
<keyword evidence="3 14" id="KW-0645">Protease</keyword>
<feature type="chain" id="PRO_5007286717" description="limulus clotting factor C" evidence="15">
    <location>
        <begin position="25"/>
        <end position="305"/>
    </location>
</feature>
<dbReference type="GO" id="GO:0004252">
    <property type="term" value="F:serine-type endopeptidase activity"/>
    <property type="evidence" value="ECO:0007669"/>
    <property type="project" value="InterPro"/>
</dbReference>
<evidence type="ECO:0000256" key="11">
    <source>
        <dbReference type="ARBA" id="ARBA00024195"/>
    </source>
</evidence>
<dbReference type="SUPFAM" id="SSF50494">
    <property type="entry name" value="Trypsin-like serine proteases"/>
    <property type="match status" value="1"/>
</dbReference>
<evidence type="ECO:0000256" key="10">
    <source>
        <dbReference type="ARBA" id="ARBA00023157"/>
    </source>
</evidence>
<evidence type="ECO:0000256" key="5">
    <source>
        <dbReference type="ARBA" id="ARBA00022734"/>
    </source>
</evidence>
<accession>A0A131Z488</accession>
<evidence type="ECO:0000256" key="15">
    <source>
        <dbReference type="SAM" id="SignalP"/>
    </source>
</evidence>
<protein>
    <recommendedName>
        <fullName evidence="13">limulus clotting factor C</fullName>
        <ecNumber evidence="13">3.4.21.84</ecNumber>
    </recommendedName>
</protein>
<dbReference type="InterPro" id="IPR001254">
    <property type="entry name" value="Trypsin_dom"/>
</dbReference>
<proteinExistence type="inferred from homology"/>
<dbReference type="PROSITE" id="PS50240">
    <property type="entry name" value="TRYPSIN_DOM"/>
    <property type="match status" value="1"/>
</dbReference>
<evidence type="ECO:0000256" key="6">
    <source>
        <dbReference type="ARBA" id="ARBA00022801"/>
    </source>
</evidence>
<dbReference type="GO" id="GO:0007155">
    <property type="term" value="P:cell adhesion"/>
    <property type="evidence" value="ECO:0007669"/>
    <property type="project" value="UniProtKB-KW"/>
</dbReference>
<evidence type="ECO:0000313" key="17">
    <source>
        <dbReference type="EMBL" id="JAP84941.1"/>
    </source>
</evidence>
<evidence type="ECO:0000256" key="4">
    <source>
        <dbReference type="ARBA" id="ARBA00022729"/>
    </source>
</evidence>
<evidence type="ECO:0000259" key="16">
    <source>
        <dbReference type="PROSITE" id="PS50240"/>
    </source>
</evidence>
<evidence type="ECO:0000256" key="8">
    <source>
        <dbReference type="ARBA" id="ARBA00022825"/>
    </source>
</evidence>
<evidence type="ECO:0000256" key="3">
    <source>
        <dbReference type="ARBA" id="ARBA00022670"/>
    </source>
</evidence>
<keyword evidence="5" id="KW-0430">Lectin</keyword>
<name>A0A131Z488_RHIAP</name>
<dbReference type="SMART" id="SM00020">
    <property type="entry name" value="Tryp_SPc"/>
    <property type="match status" value="1"/>
</dbReference>
<keyword evidence="2" id="KW-0768">Sushi</keyword>
<dbReference type="CDD" id="cd00190">
    <property type="entry name" value="Tryp_SPc"/>
    <property type="match status" value="1"/>
</dbReference>
<comment type="catalytic activity">
    <reaction evidence="12">
        <text>Selective cleavage of 103-Arg-|-Ser-104 and 124-Ile-|-Ile-125 bonds in Limulus clotting factor B to form activated factor B. Cleavage of -Pro-Arg-|-Xaa- bonds in synthetic substrates.</text>
        <dbReference type="EC" id="3.4.21.84"/>
    </reaction>
</comment>
<dbReference type="InterPro" id="IPR018114">
    <property type="entry name" value="TRYPSIN_HIS"/>
</dbReference>
<dbReference type="PROSITE" id="PS00134">
    <property type="entry name" value="TRYPSIN_HIS"/>
    <property type="match status" value="1"/>
</dbReference>